<dbReference type="PANTHER" id="PTHR43630:SF2">
    <property type="entry name" value="GLYCOSYLTRANSFERASE"/>
    <property type="match status" value="1"/>
</dbReference>
<feature type="domain" description="Glycosyltransferase 2-like" evidence="2">
    <location>
        <begin position="6"/>
        <end position="99"/>
    </location>
</feature>
<dbReference type="CDD" id="cd02511">
    <property type="entry name" value="Beta4Glucosyltransferase"/>
    <property type="match status" value="1"/>
</dbReference>
<dbReference type="Gene3D" id="3.90.550.10">
    <property type="entry name" value="Spore Coat Polysaccharide Biosynthesis Protein SpsA, Chain A"/>
    <property type="match status" value="1"/>
</dbReference>
<dbReference type="GO" id="GO:0016740">
    <property type="term" value="F:transferase activity"/>
    <property type="evidence" value="ECO:0007669"/>
    <property type="project" value="UniProtKB-KW"/>
</dbReference>
<dbReference type="InterPro" id="IPR029044">
    <property type="entry name" value="Nucleotide-diphossugar_trans"/>
</dbReference>
<comment type="similarity">
    <text evidence="1">Belongs to the glycosyltransferase 2 family. WaaE/KdtX subfamily.</text>
</comment>
<comment type="caution">
    <text evidence="3">The sequence shown here is derived from an EMBL/GenBank/DDBJ whole genome shotgun (WGS) entry which is preliminary data.</text>
</comment>
<dbReference type="SUPFAM" id="SSF53448">
    <property type="entry name" value="Nucleotide-diphospho-sugar transferases"/>
    <property type="match status" value="1"/>
</dbReference>
<accession>A0A3L7JCC2</accession>
<evidence type="ECO:0000313" key="4">
    <source>
        <dbReference type="Proteomes" id="UP000281094"/>
    </source>
</evidence>
<dbReference type="RefSeq" id="WP_121645273.1">
    <property type="nucleotide sequence ID" value="NZ_RCWN01000001.1"/>
</dbReference>
<evidence type="ECO:0000256" key="1">
    <source>
        <dbReference type="ARBA" id="ARBA00038494"/>
    </source>
</evidence>
<keyword evidence="3" id="KW-0808">Transferase</keyword>
<dbReference type="AlphaFoldDB" id="A0A3L7JCC2"/>
<sequence length="282" mass="31813">MALPLSAFIICKNEAAYLGNCLESLRCCSEIVVVDSGSTDGTLDLIADYAERGFPIRLFERGWPGYAAQKQFALEQCTQPWCLNIDADERLDRALVDALPALLAASDHIAGWKIARRPFLIGYGYTPEHAHERRNLRLIRKGRGTYDLSLMVHEGIVPDGEVRPSKEGSLLHFRPLPLDEQILKENNYSSLKADMQLERGRKPSVVKLLFSPTTYFLRLYFRTGLWRCGVPGLIQAMTGAAYSFMTEAKKFERTALRDGPPVEDGTEIWWRESGNSEERDIA</sequence>
<dbReference type="Pfam" id="PF00535">
    <property type="entry name" value="Glycos_transf_2"/>
    <property type="match status" value="1"/>
</dbReference>
<proteinExistence type="inferred from homology"/>
<dbReference type="InterPro" id="IPR001173">
    <property type="entry name" value="Glyco_trans_2-like"/>
</dbReference>
<organism evidence="3 4">
    <name type="scientific">Notoacmeibacter ruber</name>
    <dbReference type="NCBI Taxonomy" id="2670375"/>
    <lineage>
        <taxon>Bacteria</taxon>
        <taxon>Pseudomonadati</taxon>
        <taxon>Pseudomonadota</taxon>
        <taxon>Alphaproteobacteria</taxon>
        <taxon>Hyphomicrobiales</taxon>
        <taxon>Notoacmeibacteraceae</taxon>
        <taxon>Notoacmeibacter</taxon>
    </lineage>
</organism>
<evidence type="ECO:0000313" key="3">
    <source>
        <dbReference type="EMBL" id="RLQ88306.1"/>
    </source>
</evidence>
<reference evidence="3 4" key="1">
    <citation type="submission" date="2018-10" db="EMBL/GenBank/DDBJ databases">
        <title>Notoacmeibacter sp. M2BS9Y-3-1, whole genome shotgun sequence.</title>
        <authorList>
            <person name="Tuo L."/>
        </authorList>
    </citation>
    <scope>NUCLEOTIDE SEQUENCE [LARGE SCALE GENOMIC DNA]</scope>
    <source>
        <strain evidence="3 4">M2BS9Y-3-1</strain>
    </source>
</reference>
<name>A0A3L7JCC2_9HYPH</name>
<gene>
    <name evidence="3" type="ORF">D8780_08900</name>
</gene>
<dbReference type="PANTHER" id="PTHR43630">
    <property type="entry name" value="POLY-BETA-1,6-N-ACETYL-D-GLUCOSAMINE SYNTHASE"/>
    <property type="match status" value="1"/>
</dbReference>
<dbReference type="Proteomes" id="UP000281094">
    <property type="component" value="Unassembled WGS sequence"/>
</dbReference>
<evidence type="ECO:0000259" key="2">
    <source>
        <dbReference type="Pfam" id="PF00535"/>
    </source>
</evidence>
<protein>
    <submittedName>
        <fullName evidence="3">Glycosyltransferase family 2 protein</fullName>
    </submittedName>
</protein>
<keyword evidence="4" id="KW-1185">Reference proteome</keyword>
<dbReference type="EMBL" id="RCWN01000001">
    <property type="protein sequence ID" value="RLQ88306.1"/>
    <property type="molecule type" value="Genomic_DNA"/>
</dbReference>